<keyword evidence="1" id="KW-1133">Transmembrane helix</keyword>
<keyword evidence="1" id="KW-0812">Transmembrane</keyword>
<proteinExistence type="predicted"/>
<reference evidence="3 4" key="1">
    <citation type="submission" date="2013-06" db="EMBL/GenBank/DDBJ databases">
        <authorList>
            <person name="Weinstock G."/>
            <person name="Sodergren E."/>
            <person name="Clifton S."/>
            <person name="Fulton L."/>
            <person name="Fulton B."/>
            <person name="Courtney L."/>
            <person name="Fronick C."/>
            <person name="Harrison M."/>
            <person name="Strong C."/>
            <person name="Farmer C."/>
            <person name="Delahaunty K."/>
            <person name="Markovic C."/>
            <person name="Hall O."/>
            <person name="Minx P."/>
            <person name="Tomlinson C."/>
            <person name="Mitreva M."/>
            <person name="Nelson J."/>
            <person name="Hou S."/>
            <person name="Wollam A."/>
            <person name="Pepin K.H."/>
            <person name="Johnson M."/>
            <person name="Bhonagiri V."/>
            <person name="Nash W.E."/>
            <person name="Warren W."/>
            <person name="Chinwalla A."/>
            <person name="Mardis E.R."/>
            <person name="Wilson R.K."/>
        </authorList>
    </citation>
    <scope>NUCLEOTIDE SEQUENCE [LARGE SCALE GENOMIC DNA]</scope>
    <source>
        <strain evidence="3 4">ATCC 51271</strain>
    </source>
</reference>
<gene>
    <name evidence="3" type="ORF">GCWU0000282_001690</name>
</gene>
<dbReference type="AlphaFoldDB" id="V2Z7B7"/>
<comment type="caution">
    <text evidence="3">The sequence shown here is derived from an EMBL/GenBank/DDBJ whole genome shotgun (WGS) entry which is preliminary data.</text>
</comment>
<sequence length="479" mass="54157">MYTESEKMNGNEENMKRFFVNKRTALIFSAMFLLASIISILELKDDIKADNGTGTIGLSVDYRSPEDIRNYIANYGTEEDADVVYDEKPMDTKPYSLGKLSKGTLESALKLLNQMRYIAGIPYDVELSGRYNELAQAASVVSLANGDIDHNPKMPKGISDSLYRLGKDGASKSNLGMGYRSINSSLISYMEDGGYNKDRVGHRRWILNPAMKKTGFGFATDSKSYGYTAHYALDSSGSSKYNSPIVWPAQNMPVEYVNDSYPWSISLGYEINISDIHVELVRISDNKTWKFSSASSDGYFTVDNRGYGQKGCIIFIPNMGYNDGRAEYMDGDKFRVTVKGLKHKLSYQVSFFNLHPKDVSYKTKANNKNKLSYNGKKVKFNSDTKNENIKTAKQQKFGKKTVFLSRNNKRIFSVNMKNKCKYILMYSSGKDMAKFKIINLNIKTPVIKQLKPGKTYYVKLCAVKSSKIKWGKVRKIVVK</sequence>
<evidence type="ECO:0000313" key="3">
    <source>
        <dbReference type="EMBL" id="ESL02820.1"/>
    </source>
</evidence>
<dbReference type="EMBL" id="ACIL03000013">
    <property type="protein sequence ID" value="ESL02820.1"/>
    <property type="molecule type" value="Genomic_DNA"/>
</dbReference>
<dbReference type="eggNOG" id="COG2340">
    <property type="taxonomic scope" value="Bacteria"/>
</dbReference>
<accession>V2Z7B7</accession>
<organism evidence="3 4">
    <name type="scientific">Catonella morbi ATCC 51271</name>
    <dbReference type="NCBI Taxonomy" id="592026"/>
    <lineage>
        <taxon>Bacteria</taxon>
        <taxon>Bacillati</taxon>
        <taxon>Bacillota</taxon>
        <taxon>Clostridia</taxon>
        <taxon>Lachnospirales</taxon>
        <taxon>Lachnospiraceae</taxon>
        <taxon>Catonella</taxon>
    </lineage>
</organism>
<dbReference type="Gene3D" id="3.40.33.10">
    <property type="entry name" value="CAP"/>
    <property type="match status" value="1"/>
</dbReference>
<feature type="domain" description="SCP" evidence="2">
    <location>
        <begin position="110"/>
        <end position="230"/>
    </location>
</feature>
<dbReference type="HOGENOM" id="CLU_569494_0_0_9"/>
<dbReference type="InterPro" id="IPR035940">
    <property type="entry name" value="CAP_sf"/>
</dbReference>
<dbReference type="InterPro" id="IPR014044">
    <property type="entry name" value="CAP_dom"/>
</dbReference>
<dbReference type="Pfam" id="PF00188">
    <property type="entry name" value="CAP"/>
    <property type="match status" value="1"/>
</dbReference>
<dbReference type="CDD" id="cd05379">
    <property type="entry name" value="CAP_bacterial"/>
    <property type="match status" value="1"/>
</dbReference>
<name>V2Z7B7_9FIRM</name>
<evidence type="ECO:0000259" key="2">
    <source>
        <dbReference type="Pfam" id="PF00188"/>
    </source>
</evidence>
<feature type="transmembrane region" description="Helical" evidence="1">
    <location>
        <begin position="24"/>
        <end position="41"/>
    </location>
</feature>
<keyword evidence="1" id="KW-0472">Membrane</keyword>
<dbReference type="OrthoDB" id="1999899at2"/>
<protein>
    <submittedName>
        <fullName evidence="3">SCP-like protein</fullName>
    </submittedName>
</protein>
<keyword evidence="4" id="KW-1185">Reference proteome</keyword>
<evidence type="ECO:0000313" key="4">
    <source>
        <dbReference type="Proteomes" id="UP000018227"/>
    </source>
</evidence>
<dbReference type="Proteomes" id="UP000018227">
    <property type="component" value="Unassembled WGS sequence"/>
</dbReference>
<evidence type="ECO:0000256" key="1">
    <source>
        <dbReference type="SAM" id="Phobius"/>
    </source>
</evidence>
<dbReference type="STRING" id="592026.GCWU0000282_001690"/>